<comment type="caution">
    <text evidence="4">The sequence shown here is derived from an EMBL/GenBank/DDBJ whole genome shotgun (WGS) entry which is preliminary data.</text>
</comment>
<dbReference type="SUPFAM" id="SSF49764">
    <property type="entry name" value="HSP20-like chaperones"/>
    <property type="match status" value="1"/>
</dbReference>
<evidence type="ECO:0000313" key="4">
    <source>
        <dbReference type="EMBL" id="NIJ10560.1"/>
    </source>
</evidence>
<comment type="similarity">
    <text evidence="1 2">Belongs to the small heat shock protein (HSP20) family.</text>
</comment>
<dbReference type="CDD" id="cd06464">
    <property type="entry name" value="ACD_sHsps-like"/>
    <property type="match status" value="1"/>
</dbReference>
<protein>
    <submittedName>
        <fullName evidence="4">HSP20 family protein</fullName>
    </submittedName>
</protein>
<evidence type="ECO:0000313" key="5">
    <source>
        <dbReference type="Proteomes" id="UP000545493"/>
    </source>
</evidence>
<evidence type="ECO:0000256" key="1">
    <source>
        <dbReference type="PROSITE-ProRule" id="PRU00285"/>
    </source>
</evidence>
<dbReference type="Pfam" id="PF00011">
    <property type="entry name" value="HSP20"/>
    <property type="match status" value="1"/>
</dbReference>
<name>A0A7X5UM76_9PSEU</name>
<accession>A0A7X5UM76</accession>
<dbReference type="EMBL" id="JAAOYM010000001">
    <property type="protein sequence ID" value="NIJ10560.1"/>
    <property type="molecule type" value="Genomic_DNA"/>
</dbReference>
<dbReference type="InterPro" id="IPR031107">
    <property type="entry name" value="Small_HSP"/>
</dbReference>
<dbReference type="InterPro" id="IPR008978">
    <property type="entry name" value="HSP20-like_chaperone"/>
</dbReference>
<dbReference type="AlphaFoldDB" id="A0A7X5UM76"/>
<gene>
    <name evidence="4" type="ORF">FHU38_000904</name>
</gene>
<sequence length="151" mass="17070">MALPAVRSSSPVDRWSPLFEFEDLSNQLSRMLYSAMNVAEPAWRGWSPMADLSETEDAYLVEVEVPGVKREDLTVDLTGRELRINGERKQKQREGWFRHRTRRIGRFHYSVTLPQDVEADKIDASLADGVLTVRAPKSASAKPRRITVSGG</sequence>
<dbReference type="Gene3D" id="2.60.40.790">
    <property type="match status" value="1"/>
</dbReference>
<evidence type="ECO:0000256" key="2">
    <source>
        <dbReference type="RuleBase" id="RU003616"/>
    </source>
</evidence>
<organism evidence="4 5">
    <name type="scientific">Saccharomonospora amisosensis</name>
    <dbReference type="NCBI Taxonomy" id="1128677"/>
    <lineage>
        <taxon>Bacteria</taxon>
        <taxon>Bacillati</taxon>
        <taxon>Actinomycetota</taxon>
        <taxon>Actinomycetes</taxon>
        <taxon>Pseudonocardiales</taxon>
        <taxon>Pseudonocardiaceae</taxon>
        <taxon>Saccharomonospora</taxon>
    </lineage>
</organism>
<dbReference type="Proteomes" id="UP000545493">
    <property type="component" value="Unassembled WGS sequence"/>
</dbReference>
<keyword evidence="5" id="KW-1185">Reference proteome</keyword>
<dbReference type="PANTHER" id="PTHR11527">
    <property type="entry name" value="HEAT-SHOCK PROTEIN 20 FAMILY MEMBER"/>
    <property type="match status" value="1"/>
</dbReference>
<proteinExistence type="inferred from homology"/>
<dbReference type="PROSITE" id="PS01031">
    <property type="entry name" value="SHSP"/>
    <property type="match status" value="1"/>
</dbReference>
<dbReference type="RefSeq" id="WP_167166749.1">
    <property type="nucleotide sequence ID" value="NZ_JAAOYM010000001.1"/>
</dbReference>
<reference evidence="4 5" key="1">
    <citation type="submission" date="2020-03" db="EMBL/GenBank/DDBJ databases">
        <title>Sequencing the genomes of 1000 actinobacteria strains.</title>
        <authorList>
            <person name="Klenk H.-P."/>
        </authorList>
    </citation>
    <scope>NUCLEOTIDE SEQUENCE [LARGE SCALE GENOMIC DNA]</scope>
    <source>
        <strain evidence="4 5">DSM 45685</strain>
    </source>
</reference>
<dbReference type="InterPro" id="IPR002068">
    <property type="entry name" value="A-crystallin/Hsp20_dom"/>
</dbReference>
<evidence type="ECO:0000259" key="3">
    <source>
        <dbReference type="PROSITE" id="PS01031"/>
    </source>
</evidence>
<feature type="domain" description="SHSP" evidence="3">
    <location>
        <begin position="40"/>
        <end position="151"/>
    </location>
</feature>